<keyword evidence="1" id="KW-0812">Transmembrane</keyword>
<protein>
    <submittedName>
        <fullName evidence="2">Uncharacterized protein</fullName>
    </submittedName>
</protein>
<keyword evidence="1" id="KW-0472">Membrane</keyword>
<keyword evidence="3" id="KW-1185">Reference proteome</keyword>
<dbReference type="Proteomes" id="UP000268669">
    <property type="component" value="Chromosome"/>
</dbReference>
<evidence type="ECO:0000256" key="1">
    <source>
        <dbReference type="SAM" id="Phobius"/>
    </source>
</evidence>
<evidence type="ECO:0000313" key="3">
    <source>
        <dbReference type="Proteomes" id="UP000268669"/>
    </source>
</evidence>
<accession>A0ABN5R7V6</accession>
<keyword evidence="1" id="KW-1133">Transmembrane helix</keyword>
<name>A0ABN5R7V6_YERPU</name>
<sequence>MEKLNFSCSVTSIFSLLSFPLDITQGENQCKYLLVILIYSSFLFFYWFVRLGRNLKICLYDQHEKIYIPYMFHFMNKYKFFTRMIVKRLYMN</sequence>
<dbReference type="EMBL" id="CP033713">
    <property type="protein sequence ID" value="AYW92185.1"/>
    <property type="molecule type" value="Genomic_DNA"/>
</dbReference>
<proteinExistence type="predicted"/>
<feature type="transmembrane region" description="Helical" evidence="1">
    <location>
        <begin position="30"/>
        <end position="49"/>
    </location>
</feature>
<organism evidence="2 3">
    <name type="scientific">Yersinia pseudotuberculosis</name>
    <dbReference type="NCBI Taxonomy" id="633"/>
    <lineage>
        <taxon>Bacteria</taxon>
        <taxon>Pseudomonadati</taxon>
        <taxon>Pseudomonadota</taxon>
        <taxon>Gammaproteobacteria</taxon>
        <taxon>Enterobacterales</taxon>
        <taxon>Yersiniaceae</taxon>
        <taxon>Yersinia</taxon>
    </lineage>
</organism>
<reference evidence="2" key="1">
    <citation type="submission" date="2018-11" db="EMBL/GenBank/DDBJ databases">
        <title>FDA dAtabase for Regulatory Grade micrObial Sequences (FDA-ARGOS): Supporting development and validation of Infectious Disease Dx tests.</title>
        <authorList>
            <person name="Bliska J."/>
            <person name="Cleland M.-M."/>
            <person name="Tallon L."/>
            <person name="Sadzewicz L."/>
            <person name="Zhao X."/>
            <person name="Vavikolanu K."/>
            <person name="Mehta A."/>
            <person name="Aluvathingal J."/>
            <person name="Nadendla S."/>
            <person name="Yan Y."/>
            <person name="Sichtig H."/>
        </authorList>
    </citation>
    <scope>NUCLEOTIDE SEQUENCE [LARGE SCALE GENOMIC DNA]</scope>
    <source>
        <strain evidence="2">FDAARGOS_581</strain>
    </source>
</reference>
<gene>
    <name evidence="2" type="ORF">EGX47_13350</name>
</gene>
<evidence type="ECO:0000313" key="2">
    <source>
        <dbReference type="EMBL" id="AYW92185.1"/>
    </source>
</evidence>